<organism evidence="2 3">
    <name type="scientific">Leersia perrieri</name>
    <dbReference type="NCBI Taxonomy" id="77586"/>
    <lineage>
        <taxon>Eukaryota</taxon>
        <taxon>Viridiplantae</taxon>
        <taxon>Streptophyta</taxon>
        <taxon>Embryophyta</taxon>
        <taxon>Tracheophyta</taxon>
        <taxon>Spermatophyta</taxon>
        <taxon>Magnoliopsida</taxon>
        <taxon>Liliopsida</taxon>
        <taxon>Poales</taxon>
        <taxon>Poaceae</taxon>
        <taxon>BOP clade</taxon>
        <taxon>Oryzoideae</taxon>
        <taxon>Oryzeae</taxon>
        <taxon>Oryzinae</taxon>
        <taxon>Leersia</taxon>
    </lineage>
</organism>
<dbReference type="PANTHER" id="PTHR33127:SF85">
    <property type="entry name" value="OS11G0436500 PROTEIN"/>
    <property type="match status" value="1"/>
</dbReference>
<name>A0A0D9WER2_9ORYZ</name>
<dbReference type="PANTHER" id="PTHR33127">
    <property type="entry name" value="TRANSMEMBRANE PROTEIN"/>
    <property type="match status" value="1"/>
</dbReference>
<dbReference type="Gramene" id="LPERR05G08290.1">
    <property type="protein sequence ID" value="LPERR05G08290.1"/>
    <property type="gene ID" value="LPERR05G08290"/>
</dbReference>
<dbReference type="eggNOG" id="ENOG502R45B">
    <property type="taxonomic scope" value="Eukaryota"/>
</dbReference>
<evidence type="ECO:0000313" key="2">
    <source>
        <dbReference type="EnsemblPlants" id="LPERR05G08290.1"/>
    </source>
</evidence>
<dbReference type="InterPro" id="IPR005174">
    <property type="entry name" value="KIB1-4_b-propeller"/>
</dbReference>
<reference evidence="2" key="3">
    <citation type="submission" date="2015-04" db="UniProtKB">
        <authorList>
            <consortium name="EnsemblPlants"/>
        </authorList>
    </citation>
    <scope>IDENTIFICATION</scope>
</reference>
<dbReference type="EnsemblPlants" id="LPERR05G08290.1">
    <property type="protein sequence ID" value="LPERR05G08290.1"/>
    <property type="gene ID" value="LPERR05G08290"/>
</dbReference>
<dbReference type="AlphaFoldDB" id="A0A0D9WER2"/>
<protein>
    <recommendedName>
        <fullName evidence="1">KIB1-4 beta-propeller domain-containing protein</fullName>
    </recommendedName>
</protein>
<sequence>MSSSSSHRPVLPCLAVEHGTNSDGQSKSTAFFSAADAESNDNKKPVAAAAVLALPPELLESKPSAVFCPTPLGWILVRECGDAATGSGITYLLHPQAPEKKIQLPPLRGIDDGPLIRCNCLLSDQPTSPAGGCVILLVQQNDTVIWYHRISSGSDVWIRREYDIGTQGDDYFREKIPIVPIAAYQGKFYFNCTPTDMGVLHFSSSPDEDPVFSSITTDAVPSPWGKGGSARVFLLESNGELYMVHLTLTVPRNFQPLATGSSSYPAILVYRMDFSHRRWLLVKDLRDRAFFVASPNSFGASCLAAAAGVEPNCVYSICNKSFTIYNIKNGTSRVHSFAHPSESIRRMSWMLPTDPKA</sequence>
<keyword evidence="3" id="KW-1185">Reference proteome</keyword>
<reference evidence="2 3" key="1">
    <citation type="submission" date="2012-08" db="EMBL/GenBank/DDBJ databases">
        <title>Oryza genome evolution.</title>
        <authorList>
            <person name="Wing R.A."/>
        </authorList>
    </citation>
    <scope>NUCLEOTIDE SEQUENCE</scope>
</reference>
<reference evidence="3" key="2">
    <citation type="submission" date="2013-12" db="EMBL/GenBank/DDBJ databases">
        <authorList>
            <person name="Yu Y."/>
            <person name="Lee S."/>
            <person name="de Baynast K."/>
            <person name="Wissotski M."/>
            <person name="Liu L."/>
            <person name="Talag J."/>
            <person name="Goicoechea J."/>
            <person name="Angelova A."/>
            <person name="Jetty R."/>
            <person name="Kudrna D."/>
            <person name="Golser W."/>
            <person name="Rivera L."/>
            <person name="Zhang J."/>
            <person name="Wing R."/>
        </authorList>
    </citation>
    <scope>NUCLEOTIDE SEQUENCE</scope>
</reference>
<evidence type="ECO:0000259" key="1">
    <source>
        <dbReference type="Pfam" id="PF03478"/>
    </source>
</evidence>
<proteinExistence type="predicted"/>
<dbReference type="HOGENOM" id="CLU_032864_1_0_1"/>
<feature type="domain" description="KIB1-4 beta-propeller" evidence="1">
    <location>
        <begin position="65"/>
        <end position="317"/>
    </location>
</feature>
<accession>A0A0D9WER2</accession>
<evidence type="ECO:0000313" key="3">
    <source>
        <dbReference type="Proteomes" id="UP000032180"/>
    </source>
</evidence>
<dbReference type="Pfam" id="PF03478">
    <property type="entry name" value="Beta-prop_KIB1-4"/>
    <property type="match status" value="1"/>
</dbReference>
<dbReference type="Proteomes" id="UP000032180">
    <property type="component" value="Chromosome 5"/>
</dbReference>